<protein>
    <recommendedName>
        <fullName evidence="1">VWFA domain-containing protein</fullName>
    </recommendedName>
</protein>
<dbReference type="PANTHER" id="PTHR24020">
    <property type="entry name" value="COLLAGEN ALPHA"/>
    <property type="match status" value="1"/>
</dbReference>
<feature type="domain" description="VWFA" evidence="1">
    <location>
        <begin position="19"/>
        <end position="189"/>
    </location>
</feature>
<dbReference type="EMBL" id="KB200682">
    <property type="protein sequence ID" value="ESP00776.1"/>
    <property type="molecule type" value="Genomic_DNA"/>
</dbReference>
<dbReference type="PROSITE" id="PS50234">
    <property type="entry name" value="VWFA"/>
    <property type="match status" value="2"/>
</dbReference>
<accession>V4B016</accession>
<dbReference type="InterPro" id="IPR002035">
    <property type="entry name" value="VWF_A"/>
</dbReference>
<dbReference type="CDD" id="cd01450">
    <property type="entry name" value="vWFA_subfamily_ECM"/>
    <property type="match status" value="2"/>
</dbReference>
<dbReference type="GeneID" id="20234340"/>
<dbReference type="SUPFAM" id="SSF53300">
    <property type="entry name" value="vWA-like"/>
    <property type="match status" value="2"/>
</dbReference>
<feature type="non-terminal residue" evidence="2">
    <location>
        <position position="1"/>
    </location>
</feature>
<gene>
    <name evidence="2" type="ORF">LOTGIDRAFT_140660</name>
</gene>
<evidence type="ECO:0000313" key="3">
    <source>
        <dbReference type="Proteomes" id="UP000030746"/>
    </source>
</evidence>
<dbReference type="OMA" id="IAHNCER"/>
<organism evidence="2 3">
    <name type="scientific">Lottia gigantea</name>
    <name type="common">Giant owl limpet</name>
    <dbReference type="NCBI Taxonomy" id="225164"/>
    <lineage>
        <taxon>Eukaryota</taxon>
        <taxon>Metazoa</taxon>
        <taxon>Spiralia</taxon>
        <taxon>Lophotrochozoa</taxon>
        <taxon>Mollusca</taxon>
        <taxon>Gastropoda</taxon>
        <taxon>Patellogastropoda</taxon>
        <taxon>Lottioidea</taxon>
        <taxon>Lottiidae</taxon>
        <taxon>Lottia</taxon>
    </lineage>
</organism>
<evidence type="ECO:0000259" key="1">
    <source>
        <dbReference type="PROSITE" id="PS50234"/>
    </source>
</evidence>
<dbReference type="STRING" id="225164.V4B016"/>
<dbReference type="HOGENOM" id="CLU_913892_0_0_1"/>
<dbReference type="Proteomes" id="UP000030746">
    <property type="component" value="Unassembled WGS sequence"/>
</dbReference>
<dbReference type="InterPro" id="IPR036465">
    <property type="entry name" value="vWFA_dom_sf"/>
</dbReference>
<sequence>VDLYPTSKISGVNCNVPGDVIFLMDASDSIDPADWEREKNFVEILIDSLTIQPDAIHVGMVVYSTFIGDVIGLKPYKAKSRLKTIARNLTQLRDGTDTALGIAEVRKMFRLQGRSNTPHVAIVITDGLSTIPAETVRQAFMAKREGTAMIAVGIGDQVFMDELRDIASSASTLFNVQDFRALQGLVQSLRDIILLACSSPADVIFVMDGSDSIIPMDWIREKQFVAQLINSFDIGPSAINVGAVVYSSIVGDVIQLRPFKSKQRIVNMIMSLKQPRFSTNTKLGIAMVSICKCFLKLPKVNLSRM</sequence>
<feature type="domain" description="VWFA" evidence="1">
    <location>
        <begin position="202"/>
        <end position="305"/>
    </location>
</feature>
<dbReference type="Gene3D" id="3.40.50.410">
    <property type="entry name" value="von Willebrand factor, type A domain"/>
    <property type="match status" value="2"/>
</dbReference>
<proteinExistence type="predicted"/>
<evidence type="ECO:0000313" key="2">
    <source>
        <dbReference type="EMBL" id="ESP00776.1"/>
    </source>
</evidence>
<dbReference type="Pfam" id="PF00092">
    <property type="entry name" value="VWA"/>
    <property type="match status" value="2"/>
</dbReference>
<dbReference type="AlphaFoldDB" id="V4B016"/>
<dbReference type="OrthoDB" id="6081966at2759"/>
<dbReference type="KEGG" id="lgi:LOTGIDRAFT_140660"/>
<keyword evidence="3" id="KW-1185">Reference proteome</keyword>
<dbReference type="SMART" id="SM00327">
    <property type="entry name" value="VWA"/>
    <property type="match status" value="1"/>
</dbReference>
<dbReference type="PANTHER" id="PTHR24020:SF84">
    <property type="entry name" value="VWFA DOMAIN-CONTAINING PROTEIN"/>
    <property type="match status" value="1"/>
</dbReference>
<reference evidence="2 3" key="1">
    <citation type="journal article" date="2013" name="Nature">
        <title>Insights into bilaterian evolution from three spiralian genomes.</title>
        <authorList>
            <person name="Simakov O."/>
            <person name="Marletaz F."/>
            <person name="Cho S.J."/>
            <person name="Edsinger-Gonzales E."/>
            <person name="Havlak P."/>
            <person name="Hellsten U."/>
            <person name="Kuo D.H."/>
            <person name="Larsson T."/>
            <person name="Lv J."/>
            <person name="Arendt D."/>
            <person name="Savage R."/>
            <person name="Osoegawa K."/>
            <person name="de Jong P."/>
            <person name="Grimwood J."/>
            <person name="Chapman J.A."/>
            <person name="Shapiro H."/>
            <person name="Aerts A."/>
            <person name="Otillar R.P."/>
            <person name="Terry A.Y."/>
            <person name="Boore J.L."/>
            <person name="Grigoriev I.V."/>
            <person name="Lindberg D.R."/>
            <person name="Seaver E.C."/>
            <person name="Weisblat D.A."/>
            <person name="Putnam N.H."/>
            <person name="Rokhsar D.S."/>
        </authorList>
    </citation>
    <scope>NUCLEOTIDE SEQUENCE [LARGE SCALE GENOMIC DNA]</scope>
</reference>
<dbReference type="InterPro" id="IPR050525">
    <property type="entry name" value="ECM_Assembly_Org"/>
</dbReference>
<name>V4B016_LOTGI</name>
<dbReference type="RefSeq" id="XP_009048565.1">
    <property type="nucleotide sequence ID" value="XM_009050317.1"/>
</dbReference>
<dbReference type="CTD" id="20234340"/>